<dbReference type="Pfam" id="PF11716">
    <property type="entry name" value="MDMPI_N"/>
    <property type="match status" value="1"/>
</dbReference>
<feature type="domain" description="Mycothiol-dependent maleylpyruvate isomerase metal-binding" evidence="1">
    <location>
        <begin position="21"/>
        <end position="158"/>
    </location>
</feature>
<dbReference type="GO" id="GO:0016853">
    <property type="term" value="F:isomerase activity"/>
    <property type="evidence" value="ECO:0007669"/>
    <property type="project" value="UniProtKB-KW"/>
</dbReference>
<organism evidence="2 3">
    <name type="scientific">Sphaerisporangium aureirubrum</name>
    <dbReference type="NCBI Taxonomy" id="1544736"/>
    <lineage>
        <taxon>Bacteria</taxon>
        <taxon>Bacillati</taxon>
        <taxon>Actinomycetota</taxon>
        <taxon>Actinomycetes</taxon>
        <taxon>Streptosporangiales</taxon>
        <taxon>Streptosporangiaceae</taxon>
        <taxon>Sphaerisporangium</taxon>
    </lineage>
</organism>
<dbReference type="EMBL" id="JBHSRF010000010">
    <property type="protein sequence ID" value="MFC6081525.1"/>
    <property type="molecule type" value="Genomic_DNA"/>
</dbReference>
<dbReference type="InterPro" id="IPR034660">
    <property type="entry name" value="DinB/YfiT-like"/>
</dbReference>
<dbReference type="Proteomes" id="UP001596137">
    <property type="component" value="Unassembled WGS sequence"/>
</dbReference>
<dbReference type="Gene3D" id="1.20.120.450">
    <property type="entry name" value="dinb family like domain"/>
    <property type="match status" value="1"/>
</dbReference>
<proteinExistence type="predicted"/>
<keyword evidence="3" id="KW-1185">Reference proteome</keyword>
<gene>
    <name evidence="2" type="ORF">ACFP1K_10165</name>
</gene>
<accession>A0ABW1NDX4</accession>
<dbReference type="NCBIfam" id="TIGR03083">
    <property type="entry name" value="maleylpyruvate isomerase family mycothiol-dependent enzyme"/>
    <property type="match status" value="1"/>
</dbReference>
<evidence type="ECO:0000259" key="1">
    <source>
        <dbReference type="Pfam" id="PF11716"/>
    </source>
</evidence>
<keyword evidence="2" id="KW-0413">Isomerase</keyword>
<dbReference type="InterPro" id="IPR017517">
    <property type="entry name" value="Maleyloyr_isom"/>
</dbReference>
<name>A0ABW1NDX4_9ACTN</name>
<evidence type="ECO:0000313" key="3">
    <source>
        <dbReference type="Proteomes" id="UP001596137"/>
    </source>
</evidence>
<reference evidence="3" key="1">
    <citation type="journal article" date="2019" name="Int. J. Syst. Evol. Microbiol.">
        <title>The Global Catalogue of Microorganisms (GCM) 10K type strain sequencing project: providing services to taxonomists for standard genome sequencing and annotation.</title>
        <authorList>
            <consortium name="The Broad Institute Genomics Platform"/>
            <consortium name="The Broad Institute Genome Sequencing Center for Infectious Disease"/>
            <person name="Wu L."/>
            <person name="Ma J."/>
        </authorList>
    </citation>
    <scope>NUCLEOTIDE SEQUENCE [LARGE SCALE GENOMIC DNA]</scope>
    <source>
        <strain evidence="3">JCM 30346</strain>
    </source>
</reference>
<protein>
    <submittedName>
        <fullName evidence="2">Maleylpyruvate isomerase family mycothiol-dependent enzyme</fullName>
    </submittedName>
</protein>
<comment type="caution">
    <text evidence="2">The sequence shown here is derived from an EMBL/GenBank/DDBJ whole genome shotgun (WGS) entry which is preliminary data.</text>
</comment>
<evidence type="ECO:0000313" key="2">
    <source>
        <dbReference type="EMBL" id="MFC6081525.1"/>
    </source>
</evidence>
<dbReference type="SUPFAM" id="SSF109854">
    <property type="entry name" value="DinB/YfiT-like putative metalloenzymes"/>
    <property type="match status" value="1"/>
</dbReference>
<dbReference type="InterPro" id="IPR024344">
    <property type="entry name" value="MDMPI_metal-binding"/>
</dbReference>
<sequence length="296" mass="31832">MAVTVPHDQWTLARTALKETGDRFADLVTGASDPGAMATKEWTVAETAAHVVVISRLYTAMVRADGSPPPIGGLEAAFAPVTIENIGLFNDLSLERFPERVPRVLAARLRDDIAEILRITADADPATPVPWLGGSIVPIGGLLAHLVNEMLLHGWDIASAAGSRWPIPAPHAALFFNLFLLGMLAHDTGRLLTRPGPLSPRRIAIRFHSRHTIPATLVVQHGDVTAEPPGPAPDAHVAFAPATLNLMLFGRISRPRAILTGGLTAWGRRPWLLPEFLRTVRVPTIPYARGSAAEAH</sequence>
<dbReference type="RefSeq" id="WP_380749592.1">
    <property type="nucleotide sequence ID" value="NZ_JBHSRF010000010.1"/>
</dbReference>